<dbReference type="EMBL" id="GBXM01104828">
    <property type="protein sequence ID" value="JAH03749.1"/>
    <property type="molecule type" value="Transcribed_RNA"/>
</dbReference>
<name>A0A0E9PGV3_ANGAN</name>
<proteinExistence type="predicted"/>
<organism evidence="1">
    <name type="scientific">Anguilla anguilla</name>
    <name type="common">European freshwater eel</name>
    <name type="synonym">Muraena anguilla</name>
    <dbReference type="NCBI Taxonomy" id="7936"/>
    <lineage>
        <taxon>Eukaryota</taxon>
        <taxon>Metazoa</taxon>
        <taxon>Chordata</taxon>
        <taxon>Craniata</taxon>
        <taxon>Vertebrata</taxon>
        <taxon>Euteleostomi</taxon>
        <taxon>Actinopterygii</taxon>
        <taxon>Neopterygii</taxon>
        <taxon>Teleostei</taxon>
        <taxon>Anguilliformes</taxon>
        <taxon>Anguillidae</taxon>
        <taxon>Anguilla</taxon>
    </lineage>
</organism>
<sequence>MLRLARAAAAFSSVSGYWQDVSNSRTAPPVLSPRDRYVEARGELLAATTTARMYSYIVTVIKMCACLINRRKWFSFLFFVNWLYKML</sequence>
<reference evidence="1" key="1">
    <citation type="submission" date="2014-11" db="EMBL/GenBank/DDBJ databases">
        <authorList>
            <person name="Amaro Gonzalez C."/>
        </authorList>
    </citation>
    <scope>NUCLEOTIDE SEQUENCE</scope>
</reference>
<protein>
    <submittedName>
        <fullName evidence="1">Uncharacterized protein</fullName>
    </submittedName>
</protein>
<accession>A0A0E9PGV3</accession>
<reference evidence="1" key="2">
    <citation type="journal article" date="2015" name="Fish Shellfish Immunol.">
        <title>Early steps in the European eel (Anguilla anguilla)-Vibrio vulnificus interaction in the gills: Role of the RtxA13 toxin.</title>
        <authorList>
            <person name="Callol A."/>
            <person name="Pajuelo D."/>
            <person name="Ebbesson L."/>
            <person name="Teles M."/>
            <person name="MacKenzie S."/>
            <person name="Amaro C."/>
        </authorList>
    </citation>
    <scope>NUCLEOTIDE SEQUENCE</scope>
</reference>
<evidence type="ECO:0000313" key="1">
    <source>
        <dbReference type="EMBL" id="JAH03749.1"/>
    </source>
</evidence>
<dbReference type="AlphaFoldDB" id="A0A0E9PGV3"/>